<keyword evidence="1" id="KW-0472">Membrane</keyword>
<dbReference type="AlphaFoldDB" id="A0AAN9R359"/>
<name>A0AAN9R359_PHACN</name>
<evidence type="ECO:0000313" key="3">
    <source>
        <dbReference type="Proteomes" id="UP001374584"/>
    </source>
</evidence>
<evidence type="ECO:0000313" key="2">
    <source>
        <dbReference type="EMBL" id="KAK7357587.1"/>
    </source>
</evidence>
<sequence>MLISCIARIFDYSGLILKEDASVYFDQVREIRSEIETIHHLLGNCSDEIFVGFLLDSAMKTSQRALVGLFVLILAHFIICSIVVITGETRSNLIGSCPPRKLLARASSCSASIGKLKIEYVATQRPVTTSLRKNPPSNSNPTHNK</sequence>
<gene>
    <name evidence="2" type="ORF">VNO80_16880</name>
</gene>
<organism evidence="2 3">
    <name type="scientific">Phaseolus coccineus</name>
    <name type="common">Scarlet runner bean</name>
    <name type="synonym">Phaseolus multiflorus</name>
    <dbReference type="NCBI Taxonomy" id="3886"/>
    <lineage>
        <taxon>Eukaryota</taxon>
        <taxon>Viridiplantae</taxon>
        <taxon>Streptophyta</taxon>
        <taxon>Embryophyta</taxon>
        <taxon>Tracheophyta</taxon>
        <taxon>Spermatophyta</taxon>
        <taxon>Magnoliopsida</taxon>
        <taxon>eudicotyledons</taxon>
        <taxon>Gunneridae</taxon>
        <taxon>Pentapetalae</taxon>
        <taxon>rosids</taxon>
        <taxon>fabids</taxon>
        <taxon>Fabales</taxon>
        <taxon>Fabaceae</taxon>
        <taxon>Papilionoideae</taxon>
        <taxon>50 kb inversion clade</taxon>
        <taxon>NPAAA clade</taxon>
        <taxon>indigoferoid/millettioid clade</taxon>
        <taxon>Phaseoleae</taxon>
        <taxon>Phaseolus</taxon>
    </lineage>
</organism>
<feature type="transmembrane region" description="Helical" evidence="1">
    <location>
        <begin position="65"/>
        <end position="87"/>
    </location>
</feature>
<protein>
    <submittedName>
        <fullName evidence="2">Uncharacterized protein</fullName>
    </submittedName>
</protein>
<keyword evidence="1" id="KW-0812">Transmembrane</keyword>
<dbReference type="Proteomes" id="UP001374584">
    <property type="component" value="Unassembled WGS sequence"/>
</dbReference>
<accession>A0AAN9R359</accession>
<comment type="caution">
    <text evidence="2">The sequence shown here is derived from an EMBL/GenBank/DDBJ whole genome shotgun (WGS) entry which is preliminary data.</text>
</comment>
<keyword evidence="1" id="KW-1133">Transmembrane helix</keyword>
<keyword evidence="3" id="KW-1185">Reference proteome</keyword>
<proteinExistence type="predicted"/>
<reference evidence="2 3" key="1">
    <citation type="submission" date="2024-01" db="EMBL/GenBank/DDBJ databases">
        <title>The genomes of 5 underutilized Papilionoideae crops provide insights into root nodulation and disease resistanc.</title>
        <authorList>
            <person name="Jiang F."/>
        </authorList>
    </citation>
    <scope>NUCLEOTIDE SEQUENCE [LARGE SCALE GENOMIC DNA]</scope>
    <source>
        <strain evidence="2">JINMINGXINNONG_FW02</strain>
        <tissue evidence="2">Leaves</tissue>
    </source>
</reference>
<dbReference type="EMBL" id="JAYMYR010000006">
    <property type="protein sequence ID" value="KAK7357587.1"/>
    <property type="molecule type" value="Genomic_DNA"/>
</dbReference>
<evidence type="ECO:0000256" key="1">
    <source>
        <dbReference type="SAM" id="Phobius"/>
    </source>
</evidence>